<dbReference type="FunFam" id="2.60.120.330:FF:000015">
    <property type="entry name" value="Protein DMR6-LIKE OXYGENASE 1"/>
    <property type="match status" value="1"/>
</dbReference>
<dbReference type="InterPro" id="IPR026992">
    <property type="entry name" value="DIOX_N"/>
</dbReference>
<dbReference type="Proteomes" id="UP001327560">
    <property type="component" value="Chromosome 9"/>
</dbReference>
<evidence type="ECO:0000313" key="14">
    <source>
        <dbReference type="Proteomes" id="UP001327560"/>
    </source>
</evidence>
<proteinExistence type="inferred from homology"/>
<evidence type="ECO:0000256" key="5">
    <source>
        <dbReference type="ARBA" id="ARBA00022490"/>
    </source>
</evidence>
<evidence type="ECO:0000256" key="8">
    <source>
        <dbReference type="ARBA" id="ARBA00023004"/>
    </source>
</evidence>
<keyword evidence="8 11" id="KW-0408">Iron</keyword>
<dbReference type="GO" id="GO:0016491">
    <property type="term" value="F:oxidoreductase activity"/>
    <property type="evidence" value="ECO:0007669"/>
    <property type="project" value="UniProtKB-KW"/>
</dbReference>
<evidence type="ECO:0000259" key="12">
    <source>
        <dbReference type="PROSITE" id="PS51471"/>
    </source>
</evidence>
<comment type="cofactor">
    <cofactor evidence="1">
        <name>L-ascorbate</name>
        <dbReference type="ChEBI" id="CHEBI:38290"/>
    </cofactor>
</comment>
<dbReference type="Pfam" id="PF03171">
    <property type="entry name" value="2OG-FeII_Oxy"/>
    <property type="match status" value="1"/>
</dbReference>
<feature type="domain" description="Fe2OG dioxygenase" evidence="12">
    <location>
        <begin position="229"/>
        <end position="332"/>
    </location>
</feature>
<evidence type="ECO:0000256" key="6">
    <source>
        <dbReference type="ARBA" id="ARBA00022723"/>
    </source>
</evidence>
<dbReference type="Gene3D" id="2.60.120.330">
    <property type="entry name" value="B-lactam Antibiotic, Isopenicillin N Synthase, Chain"/>
    <property type="match status" value="1"/>
</dbReference>
<keyword evidence="7 11" id="KW-0560">Oxidoreductase</keyword>
<reference evidence="13 14" key="1">
    <citation type="submission" date="2023-10" db="EMBL/GenBank/DDBJ databases">
        <title>Chromosome-scale genome assembly provides insights into flower coloration mechanisms of Canna indica.</title>
        <authorList>
            <person name="Li C."/>
        </authorList>
    </citation>
    <scope>NUCLEOTIDE SEQUENCE [LARGE SCALE GENOMIC DNA]</scope>
    <source>
        <tissue evidence="13">Flower</tissue>
    </source>
</reference>
<dbReference type="PROSITE" id="PS51471">
    <property type="entry name" value="FE2OG_OXY"/>
    <property type="match status" value="1"/>
</dbReference>
<accession>A0AAQ3L3L2</accession>
<dbReference type="GO" id="GO:0046872">
    <property type="term" value="F:metal ion binding"/>
    <property type="evidence" value="ECO:0007669"/>
    <property type="project" value="UniProtKB-KW"/>
</dbReference>
<comment type="subcellular location">
    <subcellularLocation>
        <location evidence="3">Cytoplasm</location>
    </subcellularLocation>
    <subcellularLocation>
        <location evidence="2">Nucleus</location>
    </subcellularLocation>
</comment>
<evidence type="ECO:0000256" key="4">
    <source>
        <dbReference type="ARBA" id="ARBA00008056"/>
    </source>
</evidence>
<organism evidence="13 14">
    <name type="scientific">Canna indica</name>
    <name type="common">Indian-shot</name>
    <dbReference type="NCBI Taxonomy" id="4628"/>
    <lineage>
        <taxon>Eukaryota</taxon>
        <taxon>Viridiplantae</taxon>
        <taxon>Streptophyta</taxon>
        <taxon>Embryophyta</taxon>
        <taxon>Tracheophyta</taxon>
        <taxon>Spermatophyta</taxon>
        <taxon>Magnoliopsida</taxon>
        <taxon>Liliopsida</taxon>
        <taxon>Zingiberales</taxon>
        <taxon>Cannaceae</taxon>
        <taxon>Canna</taxon>
    </lineage>
</organism>
<dbReference type="InterPro" id="IPR044861">
    <property type="entry name" value="IPNS-like_FE2OG_OXY"/>
</dbReference>
<dbReference type="AlphaFoldDB" id="A0AAQ3L3L2"/>
<evidence type="ECO:0000256" key="9">
    <source>
        <dbReference type="ARBA" id="ARBA00023242"/>
    </source>
</evidence>
<name>A0AAQ3L3L2_9LILI</name>
<comment type="function">
    <text evidence="10">Involved in the regulation of shoot development and salicylic acid (SA) homeostasis.</text>
</comment>
<dbReference type="SUPFAM" id="SSF51197">
    <property type="entry name" value="Clavaminate synthase-like"/>
    <property type="match status" value="1"/>
</dbReference>
<dbReference type="EMBL" id="CP136898">
    <property type="protein sequence ID" value="WOL19969.1"/>
    <property type="molecule type" value="Genomic_DNA"/>
</dbReference>
<evidence type="ECO:0000256" key="3">
    <source>
        <dbReference type="ARBA" id="ARBA00004496"/>
    </source>
</evidence>
<dbReference type="GO" id="GO:0005737">
    <property type="term" value="C:cytoplasm"/>
    <property type="evidence" value="ECO:0007669"/>
    <property type="project" value="UniProtKB-SubCell"/>
</dbReference>
<evidence type="ECO:0000256" key="7">
    <source>
        <dbReference type="ARBA" id="ARBA00023002"/>
    </source>
</evidence>
<keyword evidence="5" id="KW-0963">Cytoplasm</keyword>
<evidence type="ECO:0000256" key="10">
    <source>
        <dbReference type="ARBA" id="ARBA00059922"/>
    </source>
</evidence>
<evidence type="ECO:0000313" key="13">
    <source>
        <dbReference type="EMBL" id="WOL19969.1"/>
    </source>
</evidence>
<evidence type="ECO:0000256" key="2">
    <source>
        <dbReference type="ARBA" id="ARBA00004123"/>
    </source>
</evidence>
<evidence type="ECO:0000256" key="1">
    <source>
        <dbReference type="ARBA" id="ARBA00001961"/>
    </source>
</evidence>
<dbReference type="InterPro" id="IPR050295">
    <property type="entry name" value="Plant_2OG-oxidoreductases"/>
</dbReference>
<dbReference type="Pfam" id="PF14226">
    <property type="entry name" value="DIOX_N"/>
    <property type="match status" value="1"/>
</dbReference>
<keyword evidence="9" id="KW-0539">Nucleus</keyword>
<dbReference type="GO" id="GO:0005634">
    <property type="term" value="C:nucleus"/>
    <property type="evidence" value="ECO:0007669"/>
    <property type="project" value="UniProtKB-SubCell"/>
</dbReference>
<gene>
    <name evidence="13" type="ORF">Cni_G28771</name>
</gene>
<sequence>MYIASLVKSLSHLMGGQYLSSTSSKPQVSPLMAAAHHVSPPSSVKQLCDSGTLSSVHNHYASRDPGAPSDIDPTLEEQIPTIDFSMLTQGTPQERSLMVRQLGQACEEWGFFMVVNHGVPEALRGAVLDAAKDFFDMEEEKKAEYLGRHVLDPIRYGTSFNSTVEDVHYWRDYLKLFVHPEFHCPAKPPNLRDILCQYTTCTRALGIELLKGIWESLDLDESYMNKAFNLEACFQVFVANFYPPCPQPELAMGLPPHSDHGLLTILHQNAIDGLHVKHGNGWVYVKPLPNSFLVNTGDHMQIVTNGRYKSVLHRAMTNGESTRMSVVTVVAPSLDTVVEPVAQLVSSERPAMYRGIKYVEFLEYQQGNKLREKAVLELLRV</sequence>
<dbReference type="InterPro" id="IPR005123">
    <property type="entry name" value="Oxoglu/Fe-dep_dioxygenase_dom"/>
</dbReference>
<evidence type="ECO:0000256" key="11">
    <source>
        <dbReference type="RuleBase" id="RU003682"/>
    </source>
</evidence>
<keyword evidence="14" id="KW-1185">Reference proteome</keyword>
<dbReference type="InterPro" id="IPR027443">
    <property type="entry name" value="IPNS-like_sf"/>
</dbReference>
<dbReference type="PANTHER" id="PTHR47991">
    <property type="entry name" value="OXOGLUTARATE/IRON-DEPENDENT DIOXYGENASE"/>
    <property type="match status" value="1"/>
</dbReference>
<keyword evidence="6 11" id="KW-0479">Metal-binding</keyword>
<protein>
    <recommendedName>
        <fullName evidence="12">Fe2OG dioxygenase domain-containing protein</fullName>
    </recommendedName>
</protein>
<comment type="similarity">
    <text evidence="4 11">Belongs to the iron/ascorbate-dependent oxidoreductase family.</text>
</comment>